<dbReference type="AlphaFoldDB" id="A0A3R9YW92"/>
<reference evidence="2 3" key="1">
    <citation type="submission" date="2018-03" db="EMBL/GenBank/DDBJ databases">
        <authorList>
            <person name="Gulvik C.A."/>
        </authorList>
    </citation>
    <scope>NUCLEOTIDE SEQUENCE [LARGE SCALE GENOMIC DNA]</scope>
    <source>
        <strain evidence="2 3">JCM 31581</strain>
    </source>
</reference>
<dbReference type="OrthoDB" id="1645729at2"/>
<dbReference type="EMBL" id="PXZH01000006">
    <property type="protein sequence ID" value="RST88691.1"/>
    <property type="molecule type" value="Genomic_DNA"/>
</dbReference>
<evidence type="ECO:0000256" key="1">
    <source>
        <dbReference type="ARBA" id="ARBA00006718"/>
    </source>
</evidence>
<sequence>MQITITPEAENWFIEELELQPGDSVRFFGKYGGKTNVHAGFSTGVEVATPSQETYAALTQNDITYFIEPTDEWFFANHDLIVGFDDYLKEPNYSFSEIK</sequence>
<protein>
    <submittedName>
        <fullName evidence="2">Iron-sulfur cluster biosynthesis protein</fullName>
    </submittedName>
</protein>
<accession>A0A3R9YW92</accession>
<keyword evidence="3" id="KW-1185">Reference proteome</keyword>
<gene>
    <name evidence="2" type="ORF">C7P63_08790</name>
</gene>
<proteinExistence type="inferred from homology"/>
<comment type="similarity">
    <text evidence="1">Belongs to the HesB/IscA family.</text>
</comment>
<dbReference type="InterPro" id="IPR035903">
    <property type="entry name" value="HesB-like_dom_sf"/>
</dbReference>
<comment type="caution">
    <text evidence="2">The sequence shown here is derived from an EMBL/GenBank/DDBJ whole genome shotgun (WGS) entry which is preliminary data.</text>
</comment>
<evidence type="ECO:0000313" key="2">
    <source>
        <dbReference type="EMBL" id="RST88691.1"/>
    </source>
</evidence>
<name>A0A3R9YW92_9ENTE</name>
<organism evidence="2 3">
    <name type="scientific">Vagococcus humatus</name>
    <dbReference type="NCBI Taxonomy" id="1889241"/>
    <lineage>
        <taxon>Bacteria</taxon>
        <taxon>Bacillati</taxon>
        <taxon>Bacillota</taxon>
        <taxon>Bacilli</taxon>
        <taxon>Lactobacillales</taxon>
        <taxon>Enterococcaceae</taxon>
        <taxon>Vagococcus</taxon>
    </lineage>
</organism>
<evidence type="ECO:0000313" key="3">
    <source>
        <dbReference type="Proteomes" id="UP000277864"/>
    </source>
</evidence>
<dbReference type="RefSeq" id="WP_125943784.1">
    <property type="nucleotide sequence ID" value="NZ_PXZH01000006.1"/>
</dbReference>
<dbReference type="SUPFAM" id="SSF89360">
    <property type="entry name" value="HesB-like domain"/>
    <property type="match status" value="1"/>
</dbReference>
<dbReference type="InterPro" id="IPR008326">
    <property type="entry name" value="PdhI-like"/>
</dbReference>
<dbReference type="Proteomes" id="UP000277864">
    <property type="component" value="Unassembled WGS sequence"/>
</dbReference>
<dbReference type="PIRSF" id="PIRSF034852">
    <property type="entry name" value="UCP034852"/>
    <property type="match status" value="1"/>
</dbReference>